<dbReference type="SUPFAM" id="SSF46785">
    <property type="entry name" value="Winged helix' DNA-binding domain"/>
    <property type="match status" value="1"/>
</dbReference>
<accession>A0ABU1IVS9</accession>
<dbReference type="InterPro" id="IPR005149">
    <property type="entry name" value="Tscrpt_reg_PadR_N"/>
</dbReference>
<keyword evidence="3" id="KW-1185">Reference proteome</keyword>
<dbReference type="PANTHER" id="PTHR33169:SF13">
    <property type="entry name" value="PADR-FAMILY TRANSCRIPTIONAL REGULATOR"/>
    <property type="match status" value="1"/>
</dbReference>
<evidence type="ECO:0000259" key="1">
    <source>
        <dbReference type="Pfam" id="PF03551"/>
    </source>
</evidence>
<dbReference type="Pfam" id="PF03551">
    <property type="entry name" value="PadR"/>
    <property type="match status" value="1"/>
</dbReference>
<dbReference type="InterPro" id="IPR036390">
    <property type="entry name" value="WH_DNA-bd_sf"/>
</dbReference>
<keyword evidence="2" id="KW-0238">DNA-binding</keyword>
<reference evidence="2 3" key="1">
    <citation type="submission" date="2023-07" db="EMBL/GenBank/DDBJ databases">
        <title>Genomic Encyclopedia of Type Strains, Phase IV (KMG-IV): sequencing the most valuable type-strain genomes for metagenomic binning, comparative biology and taxonomic classification.</title>
        <authorList>
            <person name="Goeker M."/>
        </authorList>
    </citation>
    <scope>NUCLEOTIDE SEQUENCE [LARGE SCALE GENOMIC DNA]</scope>
    <source>
        <strain evidence="2 3">DSM 22170</strain>
    </source>
</reference>
<evidence type="ECO:0000313" key="3">
    <source>
        <dbReference type="Proteomes" id="UP001185028"/>
    </source>
</evidence>
<dbReference type="Proteomes" id="UP001185028">
    <property type="component" value="Unassembled WGS sequence"/>
</dbReference>
<dbReference type="InterPro" id="IPR036388">
    <property type="entry name" value="WH-like_DNA-bd_sf"/>
</dbReference>
<dbReference type="RefSeq" id="WP_188773577.1">
    <property type="nucleotide sequence ID" value="NZ_BMMB01000001.1"/>
</dbReference>
<proteinExistence type="predicted"/>
<dbReference type="GO" id="GO:0003677">
    <property type="term" value="F:DNA binding"/>
    <property type="evidence" value="ECO:0007669"/>
    <property type="project" value="UniProtKB-KW"/>
</dbReference>
<sequence length="110" mass="12634">MNDKIRSYLPMTETAFYILLTLQKVRYGYGIMQDVESLTKGRIKLGAGTIYGSLSRMEKDGLIKVVGEENRRKSYIATELGSELLREEIARISEQYHNAMQMEGINDEQH</sequence>
<dbReference type="EMBL" id="JAVDQH010000004">
    <property type="protein sequence ID" value="MDR6243374.1"/>
    <property type="molecule type" value="Genomic_DNA"/>
</dbReference>
<comment type="caution">
    <text evidence="2">The sequence shown here is derived from an EMBL/GenBank/DDBJ whole genome shotgun (WGS) entry which is preliminary data.</text>
</comment>
<organism evidence="2 3">
    <name type="scientific">Paenibacillus hunanensis</name>
    <dbReference type="NCBI Taxonomy" id="539262"/>
    <lineage>
        <taxon>Bacteria</taxon>
        <taxon>Bacillati</taxon>
        <taxon>Bacillota</taxon>
        <taxon>Bacilli</taxon>
        <taxon>Bacillales</taxon>
        <taxon>Paenibacillaceae</taxon>
        <taxon>Paenibacillus</taxon>
    </lineage>
</organism>
<dbReference type="PANTHER" id="PTHR33169">
    <property type="entry name" value="PADR-FAMILY TRANSCRIPTIONAL REGULATOR"/>
    <property type="match status" value="1"/>
</dbReference>
<evidence type="ECO:0000313" key="2">
    <source>
        <dbReference type="EMBL" id="MDR6243374.1"/>
    </source>
</evidence>
<protein>
    <submittedName>
        <fullName evidence="2">DNA-binding PadR family transcriptional regulator</fullName>
    </submittedName>
</protein>
<name>A0ABU1IVS9_9BACL</name>
<dbReference type="Gene3D" id="1.10.10.10">
    <property type="entry name" value="Winged helix-like DNA-binding domain superfamily/Winged helix DNA-binding domain"/>
    <property type="match status" value="1"/>
</dbReference>
<dbReference type="InterPro" id="IPR052509">
    <property type="entry name" value="Metal_resp_DNA-bind_regulator"/>
</dbReference>
<feature type="domain" description="Transcription regulator PadR N-terminal" evidence="1">
    <location>
        <begin position="23"/>
        <end position="86"/>
    </location>
</feature>
<gene>
    <name evidence="2" type="ORF">JOC58_001261</name>
</gene>